<organism evidence="2 3">
    <name type="scientific">Spirosoma arboris</name>
    <dbReference type="NCBI Taxonomy" id="2682092"/>
    <lineage>
        <taxon>Bacteria</taxon>
        <taxon>Pseudomonadati</taxon>
        <taxon>Bacteroidota</taxon>
        <taxon>Cytophagia</taxon>
        <taxon>Cytophagales</taxon>
        <taxon>Cytophagaceae</taxon>
        <taxon>Spirosoma</taxon>
    </lineage>
</organism>
<evidence type="ECO:0000313" key="3">
    <source>
        <dbReference type="Proteomes" id="UP000436006"/>
    </source>
</evidence>
<reference evidence="2 3" key="1">
    <citation type="submission" date="2019-12" db="EMBL/GenBank/DDBJ databases">
        <title>Spirosoma sp. HMF4905 genome sequencing and assembly.</title>
        <authorList>
            <person name="Kang H."/>
            <person name="Cha I."/>
            <person name="Kim H."/>
            <person name="Joh K."/>
        </authorList>
    </citation>
    <scope>NUCLEOTIDE SEQUENCE [LARGE SCALE GENOMIC DNA]</scope>
    <source>
        <strain evidence="2 3">HMF4905</strain>
    </source>
</reference>
<dbReference type="AlphaFoldDB" id="A0A7K1S9S5"/>
<accession>A0A7K1S9S5</accession>
<name>A0A7K1S9S5_9BACT</name>
<sequence length="313" mass="33880">MTTHRYFTLFFLLVASFATAQAQPTIALNTIKRSDDPVTTENAPRMPKAAIESPFYVKIYGFYGLLTPGSQVSTSYTSLPITGMPTNTATSYKNNSTGLGAGPRAGIGIGLIVSDFINLGIDADMLFGSALTTSDNYNASNYTSTSSSSTNFKVLSIIPNITFKALSRPSYYIYNRLGLVGGIVMDYQVNSTSLYAPTSGASTASVYQNDYRKNSLAIGYQAALGIQFRLSQSLRGFAEVIAYNQSFQPKENLYKSTNTKTGTAPSVYSYITQYSSQGTSTTTKQDGLDVYQSPSYNVVMNSIGLSVGLMFRF</sequence>
<evidence type="ECO:0000313" key="2">
    <source>
        <dbReference type="EMBL" id="MVM30408.1"/>
    </source>
</evidence>
<evidence type="ECO:0008006" key="4">
    <source>
        <dbReference type="Google" id="ProtNLM"/>
    </source>
</evidence>
<proteinExistence type="predicted"/>
<feature type="chain" id="PRO_5029564919" description="Outer membrane protein beta-barrel domain-containing protein" evidence="1">
    <location>
        <begin position="23"/>
        <end position="313"/>
    </location>
</feature>
<feature type="signal peptide" evidence="1">
    <location>
        <begin position="1"/>
        <end position="22"/>
    </location>
</feature>
<dbReference type="EMBL" id="WPIN01000003">
    <property type="protein sequence ID" value="MVM30408.1"/>
    <property type="molecule type" value="Genomic_DNA"/>
</dbReference>
<evidence type="ECO:0000256" key="1">
    <source>
        <dbReference type="SAM" id="SignalP"/>
    </source>
</evidence>
<protein>
    <recommendedName>
        <fullName evidence="4">Outer membrane protein beta-barrel domain-containing protein</fullName>
    </recommendedName>
</protein>
<dbReference type="Proteomes" id="UP000436006">
    <property type="component" value="Unassembled WGS sequence"/>
</dbReference>
<dbReference type="RefSeq" id="WP_157584637.1">
    <property type="nucleotide sequence ID" value="NZ_WPIN01000003.1"/>
</dbReference>
<gene>
    <name evidence="2" type="ORF">GO755_10215</name>
</gene>
<comment type="caution">
    <text evidence="2">The sequence shown here is derived from an EMBL/GenBank/DDBJ whole genome shotgun (WGS) entry which is preliminary data.</text>
</comment>
<keyword evidence="1" id="KW-0732">Signal</keyword>
<keyword evidence="3" id="KW-1185">Reference proteome</keyword>